<protein>
    <submittedName>
        <fullName evidence="2">Uncharacterized protein</fullName>
    </submittedName>
</protein>
<comment type="caution">
    <text evidence="2">The sequence shown here is derived from an EMBL/GenBank/DDBJ whole genome shotgun (WGS) entry which is preliminary data.</text>
</comment>
<dbReference type="Proteomes" id="UP000770661">
    <property type="component" value="Unassembled WGS sequence"/>
</dbReference>
<evidence type="ECO:0000313" key="2">
    <source>
        <dbReference type="EMBL" id="KAG0722057.1"/>
    </source>
</evidence>
<dbReference type="AlphaFoldDB" id="A0A8J5CXQ0"/>
<proteinExistence type="predicted"/>
<evidence type="ECO:0000256" key="1">
    <source>
        <dbReference type="SAM" id="MobiDB-lite"/>
    </source>
</evidence>
<keyword evidence="3" id="KW-1185">Reference proteome</keyword>
<name>A0A8J5CXQ0_CHIOP</name>
<dbReference type="EMBL" id="JACEEZ010010078">
    <property type="protein sequence ID" value="KAG0722057.1"/>
    <property type="molecule type" value="Genomic_DNA"/>
</dbReference>
<organism evidence="2 3">
    <name type="scientific">Chionoecetes opilio</name>
    <name type="common">Atlantic snow crab</name>
    <name type="synonym">Cancer opilio</name>
    <dbReference type="NCBI Taxonomy" id="41210"/>
    <lineage>
        <taxon>Eukaryota</taxon>
        <taxon>Metazoa</taxon>
        <taxon>Ecdysozoa</taxon>
        <taxon>Arthropoda</taxon>
        <taxon>Crustacea</taxon>
        <taxon>Multicrustacea</taxon>
        <taxon>Malacostraca</taxon>
        <taxon>Eumalacostraca</taxon>
        <taxon>Eucarida</taxon>
        <taxon>Decapoda</taxon>
        <taxon>Pleocyemata</taxon>
        <taxon>Brachyura</taxon>
        <taxon>Eubrachyura</taxon>
        <taxon>Majoidea</taxon>
        <taxon>Majidae</taxon>
        <taxon>Chionoecetes</taxon>
    </lineage>
</organism>
<feature type="region of interest" description="Disordered" evidence="1">
    <location>
        <begin position="55"/>
        <end position="86"/>
    </location>
</feature>
<sequence>MAAAHCSTFTLSHRSVASWAARTEPLLGKQLPKNGQVLRRFFHFVRVQRKSVERSGFPRHRGGGGGVGESTDPHAEEEPLCGEDPPAVRIMAELGSVQEAER</sequence>
<gene>
    <name evidence="2" type="ORF">GWK47_045186</name>
</gene>
<evidence type="ECO:0000313" key="3">
    <source>
        <dbReference type="Proteomes" id="UP000770661"/>
    </source>
</evidence>
<accession>A0A8J5CXQ0</accession>
<reference evidence="2" key="1">
    <citation type="submission" date="2020-07" db="EMBL/GenBank/DDBJ databases">
        <title>The High-quality genome of the commercially important snow crab, Chionoecetes opilio.</title>
        <authorList>
            <person name="Jeong J.-H."/>
            <person name="Ryu S."/>
        </authorList>
    </citation>
    <scope>NUCLEOTIDE SEQUENCE</scope>
    <source>
        <strain evidence="2">MADBK_172401_WGS</strain>
        <tissue evidence="2">Digestive gland</tissue>
    </source>
</reference>